<dbReference type="Pfam" id="PF13358">
    <property type="entry name" value="DDE_3"/>
    <property type="match status" value="1"/>
</dbReference>
<accession>A0A9R0D7F3</accession>
<dbReference type="GeneID" id="118271364"/>
<dbReference type="InterPro" id="IPR036397">
    <property type="entry name" value="RNaseH_sf"/>
</dbReference>
<sequence>MDPQPSTSSQSLSPRKKRPRVALSVTEKVMIQNVYKHVFEEKAATLLPFETPEKQECVSKTADILGIGVTSVYSVLKEYKENEQFKSPEKRGPKHNFKDKLDDFTFTAIRRKVHQFFYANEPPTIAKVLKVVNEDTDLPNFSWSTLRKIMKHLNFKYATKSRQSILIDRQDIILWRQRYLRQIKEYRREGRYIYYQDETWINEGHAPKKAWIDQTVLSSRQAFLDGLTTGLKQPSGKGKRLIIGHIGGEEGFVEDSLLIFESVKNKDDYHQEMNADAFEKWFSEVLPKLKPNSVVVIDNAPYHSRKLESFPTMSWTKSRIQEWLTSKNISFETTMIKATLIEIVRQHKHQHGEKFVVDEMAAQHGITVLRLPPYHCELNPIELVWAQAKGYVARKNKTFKMQEVKNLFEEGLNLVTAGKWKSCVSHVIKEEEKMYGLDHIIDNISDRFIINVTESDSDDFVSEDEDE</sequence>
<reference evidence="3" key="1">
    <citation type="submission" date="2025-08" db="UniProtKB">
        <authorList>
            <consortium name="RefSeq"/>
        </authorList>
    </citation>
    <scope>IDENTIFICATION</scope>
    <source>
        <tissue evidence="3">Whole larval tissue</tissue>
    </source>
</reference>
<dbReference type="RefSeq" id="XP_035443335.2">
    <property type="nucleotide sequence ID" value="XM_035587442.2"/>
</dbReference>
<dbReference type="PANTHER" id="PTHR33939">
    <property type="entry name" value="PROTEIN CBG22215"/>
    <property type="match status" value="1"/>
</dbReference>
<protein>
    <submittedName>
        <fullName evidence="3">Uncharacterized protein LOC118271364</fullName>
    </submittedName>
</protein>
<evidence type="ECO:0000313" key="2">
    <source>
        <dbReference type="Proteomes" id="UP000829999"/>
    </source>
</evidence>
<dbReference type="Proteomes" id="UP000829999">
    <property type="component" value="Chromosome 21"/>
</dbReference>
<dbReference type="PANTHER" id="PTHR33939:SF1">
    <property type="entry name" value="DUF4371 DOMAIN-CONTAINING PROTEIN"/>
    <property type="match status" value="1"/>
</dbReference>
<dbReference type="InterPro" id="IPR038717">
    <property type="entry name" value="Tc1-like_DDE_dom"/>
</dbReference>
<name>A0A9R0D7F3_SPOFR</name>
<gene>
    <name evidence="3" type="primary">LOC118271364</name>
</gene>
<dbReference type="GO" id="GO:0003676">
    <property type="term" value="F:nucleic acid binding"/>
    <property type="evidence" value="ECO:0007669"/>
    <property type="project" value="InterPro"/>
</dbReference>
<feature type="domain" description="Tc1-like transposase DDE" evidence="1">
    <location>
        <begin position="271"/>
        <end position="400"/>
    </location>
</feature>
<evidence type="ECO:0000313" key="3">
    <source>
        <dbReference type="RefSeq" id="XP_035443335.2"/>
    </source>
</evidence>
<organism evidence="2 3">
    <name type="scientific">Spodoptera frugiperda</name>
    <name type="common">Fall armyworm</name>
    <dbReference type="NCBI Taxonomy" id="7108"/>
    <lineage>
        <taxon>Eukaryota</taxon>
        <taxon>Metazoa</taxon>
        <taxon>Ecdysozoa</taxon>
        <taxon>Arthropoda</taxon>
        <taxon>Hexapoda</taxon>
        <taxon>Insecta</taxon>
        <taxon>Pterygota</taxon>
        <taxon>Neoptera</taxon>
        <taxon>Endopterygota</taxon>
        <taxon>Lepidoptera</taxon>
        <taxon>Glossata</taxon>
        <taxon>Ditrysia</taxon>
        <taxon>Noctuoidea</taxon>
        <taxon>Noctuidae</taxon>
        <taxon>Amphipyrinae</taxon>
        <taxon>Spodoptera</taxon>
    </lineage>
</organism>
<proteinExistence type="predicted"/>
<dbReference type="AlphaFoldDB" id="A0A9R0D7F3"/>
<keyword evidence="2" id="KW-1185">Reference proteome</keyword>
<dbReference type="Gene3D" id="3.30.420.10">
    <property type="entry name" value="Ribonuclease H-like superfamily/Ribonuclease H"/>
    <property type="match status" value="1"/>
</dbReference>
<evidence type="ECO:0000259" key="1">
    <source>
        <dbReference type="Pfam" id="PF13358"/>
    </source>
</evidence>